<accession>A0A5N5XG32</accession>
<evidence type="ECO:0000256" key="3">
    <source>
        <dbReference type="ARBA" id="ARBA00022516"/>
    </source>
</evidence>
<feature type="transmembrane region" description="Helical" evidence="20">
    <location>
        <begin position="32"/>
        <end position="53"/>
    </location>
</feature>
<dbReference type="GO" id="GO:0006695">
    <property type="term" value="P:cholesterol biosynthetic process"/>
    <property type="evidence" value="ECO:0007669"/>
    <property type="project" value="UniProtKB-KW"/>
</dbReference>
<feature type="transmembrane region" description="Helical" evidence="20">
    <location>
        <begin position="161"/>
        <end position="178"/>
    </location>
</feature>
<dbReference type="InterPro" id="IPR018083">
    <property type="entry name" value="Sterol_reductase_CS"/>
</dbReference>
<keyword evidence="22" id="KW-1185">Reference proteome</keyword>
<keyword evidence="3 20" id="KW-0444">Lipid biosynthesis</keyword>
<feature type="transmembrane region" description="Helical" evidence="20">
    <location>
        <begin position="247"/>
        <end position="264"/>
    </location>
</feature>
<reference evidence="21 22" key="1">
    <citation type="submission" date="2019-04" db="EMBL/GenBank/DDBJ databases">
        <title>Friends and foes A comparative genomics study of 23 Aspergillus species from section Flavi.</title>
        <authorList>
            <consortium name="DOE Joint Genome Institute"/>
            <person name="Kjaerbolling I."/>
            <person name="Vesth T."/>
            <person name="Frisvad J.C."/>
            <person name="Nybo J.L."/>
            <person name="Theobald S."/>
            <person name="Kildgaard S."/>
            <person name="Isbrandt T."/>
            <person name="Kuo A."/>
            <person name="Sato A."/>
            <person name="Lyhne E.K."/>
            <person name="Kogle M.E."/>
            <person name="Wiebenga A."/>
            <person name="Kun R.S."/>
            <person name="Lubbers R.J."/>
            <person name="Makela M.R."/>
            <person name="Barry K."/>
            <person name="Chovatia M."/>
            <person name="Clum A."/>
            <person name="Daum C."/>
            <person name="Haridas S."/>
            <person name="He G."/>
            <person name="LaButti K."/>
            <person name="Lipzen A."/>
            <person name="Mondo S."/>
            <person name="Riley R."/>
            <person name="Salamov A."/>
            <person name="Simmons B.A."/>
            <person name="Magnuson J.K."/>
            <person name="Henrissat B."/>
            <person name="Mortensen U.H."/>
            <person name="Larsen T.O."/>
            <person name="Devries R.P."/>
            <person name="Grigoriev I.V."/>
            <person name="Machida M."/>
            <person name="Baker S.E."/>
            <person name="Andersen M.R."/>
        </authorList>
    </citation>
    <scope>NUCLEOTIDE SEQUENCE [LARGE SCALE GENOMIC DNA]</scope>
    <source>
        <strain evidence="21 22">CBS 151.66</strain>
    </source>
</reference>
<keyword evidence="5 20" id="KW-0812">Transmembrane</keyword>
<dbReference type="GO" id="GO:0016132">
    <property type="term" value="P:brassinosteroid biosynthetic process"/>
    <property type="evidence" value="ECO:0007669"/>
    <property type="project" value="TreeGrafter"/>
</dbReference>
<keyword evidence="13 20" id="KW-0443">Lipid metabolism</keyword>
<evidence type="ECO:0000256" key="10">
    <source>
        <dbReference type="ARBA" id="ARBA00022989"/>
    </source>
</evidence>
<feature type="transmembrane region" description="Helical" evidence="20">
    <location>
        <begin position="90"/>
        <end position="107"/>
    </location>
</feature>
<dbReference type="EC" id="1.3.1.21" evidence="17"/>
<evidence type="ECO:0000256" key="20">
    <source>
        <dbReference type="RuleBase" id="RU369120"/>
    </source>
</evidence>
<protein>
    <recommendedName>
        <fullName evidence="18">7-dehydrocholesterol reductase</fullName>
        <ecNumber evidence="17">1.3.1.21</ecNumber>
    </recommendedName>
    <alternativeName>
        <fullName evidence="19">Sterol Delta(7)-reductase</fullName>
    </alternativeName>
</protein>
<evidence type="ECO:0000256" key="2">
    <source>
        <dbReference type="ARBA" id="ARBA00005402"/>
    </source>
</evidence>
<evidence type="ECO:0000256" key="18">
    <source>
        <dbReference type="ARBA" id="ARBA00039984"/>
    </source>
</evidence>
<dbReference type="PROSITE" id="PS01018">
    <property type="entry name" value="STEROL_REDUCT_2"/>
    <property type="match status" value="1"/>
</dbReference>
<dbReference type="Gene3D" id="1.20.120.1630">
    <property type="match status" value="1"/>
</dbReference>
<evidence type="ECO:0000256" key="16">
    <source>
        <dbReference type="ARBA" id="ARBA00023221"/>
    </source>
</evidence>
<keyword evidence="10 20" id="KW-1133">Transmembrane helix</keyword>
<keyword evidence="14 20" id="KW-0472">Membrane</keyword>
<keyword evidence="8" id="KW-0521">NADP</keyword>
<feature type="transmembrane region" description="Helical" evidence="20">
    <location>
        <begin position="314"/>
        <end position="332"/>
    </location>
</feature>
<keyword evidence="12 20" id="KW-0756">Sterol biosynthesis</keyword>
<keyword evidence="15 20" id="KW-1207">Sterol metabolism</keyword>
<evidence type="ECO:0000256" key="12">
    <source>
        <dbReference type="ARBA" id="ARBA00023011"/>
    </source>
</evidence>
<evidence type="ECO:0000256" key="13">
    <source>
        <dbReference type="ARBA" id="ARBA00023098"/>
    </source>
</evidence>
<proteinExistence type="inferred from homology"/>
<dbReference type="PANTHER" id="PTHR21257:SF38">
    <property type="entry name" value="7-DEHYDROCHOLESTEROL REDUCTASE"/>
    <property type="match status" value="1"/>
</dbReference>
<gene>
    <name evidence="21" type="ORF">BDV29DRAFT_196822</name>
</gene>
<comment type="similarity">
    <text evidence="2 20">Belongs to the ERG4/ERG24 family.</text>
</comment>
<evidence type="ECO:0000313" key="21">
    <source>
        <dbReference type="EMBL" id="KAB8079703.1"/>
    </source>
</evidence>
<evidence type="ECO:0000256" key="5">
    <source>
        <dbReference type="ARBA" id="ARBA00022692"/>
    </source>
</evidence>
<evidence type="ECO:0000256" key="17">
    <source>
        <dbReference type="ARBA" id="ARBA00038851"/>
    </source>
</evidence>
<evidence type="ECO:0000313" key="22">
    <source>
        <dbReference type="Proteomes" id="UP000326565"/>
    </source>
</evidence>
<keyword evidence="7" id="KW-0256">Endoplasmic reticulum</keyword>
<evidence type="ECO:0000256" key="11">
    <source>
        <dbReference type="ARBA" id="ARBA00023002"/>
    </source>
</evidence>
<dbReference type="EMBL" id="ML732149">
    <property type="protein sequence ID" value="KAB8079703.1"/>
    <property type="molecule type" value="Genomic_DNA"/>
</dbReference>
<dbReference type="PANTHER" id="PTHR21257">
    <property type="entry name" value="DELTA(14)-STEROL REDUCTASE"/>
    <property type="match status" value="1"/>
</dbReference>
<dbReference type="Proteomes" id="UP000326565">
    <property type="component" value="Unassembled WGS sequence"/>
</dbReference>
<feature type="transmembrane region" description="Helical" evidence="20">
    <location>
        <begin position="284"/>
        <end position="302"/>
    </location>
</feature>
<evidence type="ECO:0000256" key="15">
    <source>
        <dbReference type="ARBA" id="ARBA00023166"/>
    </source>
</evidence>
<keyword evidence="6" id="KW-0152">Cholesterol biosynthesis</keyword>
<evidence type="ECO:0000256" key="8">
    <source>
        <dbReference type="ARBA" id="ARBA00022857"/>
    </source>
</evidence>
<dbReference type="AlphaFoldDB" id="A0A5N5XG32"/>
<evidence type="ECO:0000256" key="19">
    <source>
        <dbReference type="ARBA" id="ARBA00042688"/>
    </source>
</evidence>
<dbReference type="OrthoDB" id="5326588at2759"/>
<evidence type="ECO:0000256" key="7">
    <source>
        <dbReference type="ARBA" id="ARBA00022824"/>
    </source>
</evidence>
<name>A0A5N5XG32_9EURO</name>
<keyword evidence="11 20" id="KW-0560">Oxidoreductase</keyword>
<dbReference type="GO" id="GO:0005789">
    <property type="term" value="C:endoplasmic reticulum membrane"/>
    <property type="evidence" value="ECO:0007669"/>
    <property type="project" value="UniProtKB-SubCell"/>
</dbReference>
<dbReference type="InterPro" id="IPR001171">
    <property type="entry name" value="ERG24_DHCR-like"/>
</dbReference>
<keyword evidence="9 20" id="KW-0752">Steroid biosynthesis</keyword>
<feature type="transmembrane region" description="Helical" evidence="20">
    <location>
        <begin position="127"/>
        <end position="149"/>
    </location>
</feature>
<comment type="subcellular location">
    <subcellularLocation>
        <location evidence="1">Endoplasmic reticulum membrane</location>
        <topology evidence="1">Multi-pass membrane protein</topology>
    </subcellularLocation>
</comment>
<evidence type="ECO:0000256" key="4">
    <source>
        <dbReference type="ARBA" id="ARBA00022548"/>
    </source>
</evidence>
<evidence type="ECO:0000256" key="6">
    <source>
        <dbReference type="ARBA" id="ARBA00022778"/>
    </source>
</evidence>
<evidence type="ECO:0000256" key="1">
    <source>
        <dbReference type="ARBA" id="ARBA00004477"/>
    </source>
</evidence>
<dbReference type="Pfam" id="PF01222">
    <property type="entry name" value="ERG4_ERG24"/>
    <property type="match status" value="1"/>
</dbReference>
<keyword evidence="4" id="KW-0153">Cholesterol metabolism</keyword>
<dbReference type="GO" id="GO:0047598">
    <property type="term" value="F:7-dehydrocholesterol reductase activity"/>
    <property type="evidence" value="ECO:0007669"/>
    <property type="project" value="UniProtKB-EC"/>
</dbReference>
<organism evidence="21 22">
    <name type="scientific">Aspergillus leporis</name>
    <dbReference type="NCBI Taxonomy" id="41062"/>
    <lineage>
        <taxon>Eukaryota</taxon>
        <taxon>Fungi</taxon>
        <taxon>Dikarya</taxon>
        <taxon>Ascomycota</taxon>
        <taxon>Pezizomycotina</taxon>
        <taxon>Eurotiomycetes</taxon>
        <taxon>Eurotiomycetidae</taxon>
        <taxon>Eurotiales</taxon>
        <taxon>Aspergillaceae</taxon>
        <taxon>Aspergillus</taxon>
        <taxon>Aspergillus subgen. Circumdati</taxon>
    </lineage>
</organism>
<evidence type="ECO:0000256" key="14">
    <source>
        <dbReference type="ARBA" id="ARBA00023136"/>
    </source>
</evidence>
<evidence type="ECO:0000256" key="9">
    <source>
        <dbReference type="ARBA" id="ARBA00022955"/>
    </source>
</evidence>
<keyword evidence="16 20" id="KW-0753">Steroid metabolism</keyword>
<sequence length="457" mass="52088">MNSGKAGSSTDTLKASPNITNYRGQQLKPSRLTVVISFVLCTTTPFVVIYYWIAYQYFDTSIVTAARVACSEGLFQFFITRFPHSSGNAVFGYAAWLAFQAIMYIYLPGREALGPVTPAGRRLRYKLNGLAAWVATIALWALGAISGIIDPAYIAKNWENLIWTTNVFSVVVVILFHMKARLMPDNKAETFITGSFWYDIFEGGELHPRIGKMWDWRQFFCTRTGGILAWTLIDLSFAAHQYQSHGYLTYTMVAVVILRAWVVVDFFANELWFFYTLDGMYESFGFYNIYGFSGMMPVFWSLQTQYLAKRPQELSNIALISVILLFVAGWWIRFSADYQKMKFRQTDGECRIWGKKAEGIKASHQTADGKLRHSLLLCSGWWGLARHANYPGSVMYTLALCALCGCGGIFPYTEAIIAGGMVIHRCYRDEVKCAAKYGKDWHEYCRRVRWRMIPGVF</sequence>